<feature type="transmembrane region" description="Helical" evidence="1">
    <location>
        <begin position="79"/>
        <end position="99"/>
    </location>
</feature>
<evidence type="ECO:0000256" key="1">
    <source>
        <dbReference type="SAM" id="Phobius"/>
    </source>
</evidence>
<keyword evidence="1" id="KW-0812">Transmembrane</keyword>
<dbReference type="EMBL" id="JACQAY010000085">
    <property type="protein sequence ID" value="MBI3539214.1"/>
    <property type="molecule type" value="Genomic_DNA"/>
</dbReference>
<feature type="transmembrane region" description="Helical" evidence="1">
    <location>
        <begin position="245"/>
        <end position="263"/>
    </location>
</feature>
<dbReference type="Proteomes" id="UP000807850">
    <property type="component" value="Unassembled WGS sequence"/>
</dbReference>
<reference evidence="2" key="1">
    <citation type="submission" date="2020-07" db="EMBL/GenBank/DDBJ databases">
        <title>Huge and variable diversity of episymbiotic CPR bacteria and DPANN archaea in groundwater ecosystems.</title>
        <authorList>
            <person name="He C.Y."/>
            <person name="Keren R."/>
            <person name="Whittaker M."/>
            <person name="Farag I.F."/>
            <person name="Doudna J."/>
            <person name="Cate J.H.D."/>
            <person name="Banfield J.F."/>
        </authorList>
    </citation>
    <scope>NUCLEOTIDE SEQUENCE</scope>
    <source>
        <strain evidence="2">NC_groundwater_928_Pr1_S-0.2um_72_17</strain>
    </source>
</reference>
<name>A0A9D6QNS2_UNCEI</name>
<protein>
    <submittedName>
        <fullName evidence="2">Uncharacterized protein</fullName>
    </submittedName>
</protein>
<keyword evidence="1" id="KW-1133">Transmembrane helix</keyword>
<evidence type="ECO:0000313" key="2">
    <source>
        <dbReference type="EMBL" id="MBI3539214.1"/>
    </source>
</evidence>
<gene>
    <name evidence="2" type="ORF">HY076_02960</name>
</gene>
<comment type="caution">
    <text evidence="2">The sequence shown here is derived from an EMBL/GenBank/DDBJ whole genome shotgun (WGS) entry which is preliminary data.</text>
</comment>
<keyword evidence="1" id="KW-0472">Membrane</keyword>
<organism evidence="2 3">
    <name type="scientific">Eiseniibacteriota bacterium</name>
    <dbReference type="NCBI Taxonomy" id="2212470"/>
    <lineage>
        <taxon>Bacteria</taxon>
        <taxon>Candidatus Eiseniibacteriota</taxon>
    </lineage>
</organism>
<feature type="transmembrane region" description="Helical" evidence="1">
    <location>
        <begin position="151"/>
        <end position="169"/>
    </location>
</feature>
<feature type="transmembrane region" description="Helical" evidence="1">
    <location>
        <begin position="218"/>
        <end position="238"/>
    </location>
</feature>
<accession>A0A9D6QNS2</accession>
<feature type="non-terminal residue" evidence="2">
    <location>
        <position position="308"/>
    </location>
</feature>
<feature type="transmembrane region" description="Helical" evidence="1">
    <location>
        <begin position="120"/>
        <end position="139"/>
    </location>
</feature>
<evidence type="ECO:0000313" key="3">
    <source>
        <dbReference type="Proteomes" id="UP000807850"/>
    </source>
</evidence>
<proteinExistence type="predicted"/>
<feature type="transmembrane region" description="Helical" evidence="1">
    <location>
        <begin position="176"/>
        <end position="198"/>
    </location>
</feature>
<dbReference type="AlphaFoldDB" id="A0A9D6QNS2"/>
<sequence>MPTTRKSAANRTAMLALAALGLALWALHARAWDLGGRSPVLGYDTAQYALAARELADHGRLATTFALPLELARRPAPPWPLAVVQPGLVIAEAAIFRIVPPDSSAGRAMSPKAASLRERLTLLIPLLCLIAIAIAVAAYGSRVLERHAPALGAGERGLAVLTLGLGVLLDPEAQHFATGGFTELPFTLGLVIALGMLLDETAPRRPFAFGLLLGATGAFRATMLWLAPVLAIAAAAIAGRRRTRIVTLTLAGYALVLAPWWFYKWTSFGSPGWDLSRFVIWEGVEGRSLFSLFHLPEAPAVPHGLDAA</sequence>